<reference evidence="4" key="1">
    <citation type="journal article" date="2019" name="Int. J. Syst. Evol. Microbiol.">
        <title>The Global Catalogue of Microorganisms (GCM) 10K type strain sequencing project: providing services to taxonomists for standard genome sequencing and annotation.</title>
        <authorList>
            <consortium name="The Broad Institute Genomics Platform"/>
            <consortium name="The Broad Institute Genome Sequencing Center for Infectious Disease"/>
            <person name="Wu L."/>
            <person name="Ma J."/>
        </authorList>
    </citation>
    <scope>NUCLEOTIDE SEQUENCE [LARGE SCALE GENOMIC DNA]</scope>
    <source>
        <strain evidence="4">TBRC 7912</strain>
    </source>
</reference>
<evidence type="ECO:0000313" key="3">
    <source>
        <dbReference type="EMBL" id="MFC3986533.1"/>
    </source>
</evidence>
<organism evidence="3 4">
    <name type="scientific">Streptosporangium jomthongense</name>
    <dbReference type="NCBI Taxonomy" id="1193683"/>
    <lineage>
        <taxon>Bacteria</taxon>
        <taxon>Bacillati</taxon>
        <taxon>Actinomycetota</taxon>
        <taxon>Actinomycetes</taxon>
        <taxon>Streptosporangiales</taxon>
        <taxon>Streptosporangiaceae</taxon>
        <taxon>Streptosporangium</taxon>
    </lineage>
</organism>
<evidence type="ECO:0000259" key="2">
    <source>
        <dbReference type="Pfam" id="PF13700"/>
    </source>
</evidence>
<accession>A0ABV8FCV6</accession>
<name>A0ABV8FCV6_9ACTN</name>
<dbReference type="Pfam" id="PF13700">
    <property type="entry name" value="DUF4158"/>
    <property type="match status" value="1"/>
</dbReference>
<evidence type="ECO:0000313" key="4">
    <source>
        <dbReference type="Proteomes" id="UP001595698"/>
    </source>
</evidence>
<dbReference type="Proteomes" id="UP001595698">
    <property type="component" value="Unassembled WGS sequence"/>
</dbReference>
<comment type="caution">
    <text evidence="3">The sequence shown here is derived from an EMBL/GenBank/DDBJ whole genome shotgun (WGS) entry which is preliminary data.</text>
</comment>
<dbReference type="EMBL" id="JBHSBC010000058">
    <property type="protein sequence ID" value="MFC3986533.1"/>
    <property type="molecule type" value="Genomic_DNA"/>
</dbReference>
<evidence type="ECO:0000256" key="1">
    <source>
        <dbReference type="SAM" id="MobiDB-lite"/>
    </source>
</evidence>
<dbReference type="RefSeq" id="WP_386196844.1">
    <property type="nucleotide sequence ID" value="NZ_JBHSBC010000058.1"/>
</dbReference>
<proteinExistence type="predicted"/>
<gene>
    <name evidence="3" type="ORF">ACFOYY_40820</name>
</gene>
<feature type="domain" description="DUF4158" evidence="2">
    <location>
        <begin position="5"/>
        <end position="148"/>
    </location>
</feature>
<feature type="region of interest" description="Disordered" evidence="1">
    <location>
        <begin position="166"/>
        <end position="186"/>
    </location>
</feature>
<sequence>MSARVLYVFFTPSPEEVAWAEQCTGSSESCLALVPALKCFQKMARFPSPDEIPDVVIDHDRRCLELAKNILPDHGSSPSAKAHRKLVRQRQGVKYDAGQAWAIAATAVRKAAHAKNNPADLINVAIEELLRLRLELLGYTTLEDLATSIRAEVNATIFATILQRSGPNRGSARRRSGRQVDVQPAW</sequence>
<keyword evidence="4" id="KW-1185">Reference proteome</keyword>
<protein>
    <submittedName>
        <fullName evidence="3">DUF4158 domain-containing protein</fullName>
    </submittedName>
</protein>
<dbReference type="InterPro" id="IPR025296">
    <property type="entry name" value="DUF4158"/>
</dbReference>